<sequence>KTSIREYWSTDKVTKTEIFSKLMSRVRYESLLKMLHFNDDNNMSSHDPLIKIRPVVTELRNSFSKSFYPYEYLCIDESLLLYKGRLFFKQYIPTKRSRFGIKSFVICDCKTGYILDFIIYSGKNNDVTEEVPSIGQSGNITLTLLKSYVGKGHTLITDNWY</sequence>
<dbReference type="STRING" id="610380.E2BQP4"/>
<organism evidence="3">
    <name type="scientific">Harpegnathos saltator</name>
    <name type="common">Jerdon's jumping ant</name>
    <dbReference type="NCBI Taxonomy" id="610380"/>
    <lineage>
        <taxon>Eukaryota</taxon>
        <taxon>Metazoa</taxon>
        <taxon>Ecdysozoa</taxon>
        <taxon>Arthropoda</taxon>
        <taxon>Hexapoda</taxon>
        <taxon>Insecta</taxon>
        <taxon>Pterygota</taxon>
        <taxon>Neoptera</taxon>
        <taxon>Endopterygota</taxon>
        <taxon>Hymenoptera</taxon>
        <taxon>Apocrita</taxon>
        <taxon>Aculeata</taxon>
        <taxon>Formicoidea</taxon>
        <taxon>Formicidae</taxon>
        <taxon>Ponerinae</taxon>
        <taxon>Ponerini</taxon>
        <taxon>Harpegnathos</taxon>
    </lineage>
</organism>
<evidence type="ECO:0000259" key="1">
    <source>
        <dbReference type="Pfam" id="PF13843"/>
    </source>
</evidence>
<evidence type="ECO:0000313" key="2">
    <source>
        <dbReference type="EMBL" id="EFN81986.1"/>
    </source>
</evidence>
<feature type="non-terminal residue" evidence="2">
    <location>
        <position position="161"/>
    </location>
</feature>
<gene>
    <name evidence="2" type="ORF">EAI_00088</name>
</gene>
<dbReference type="PANTHER" id="PTHR46599">
    <property type="entry name" value="PIGGYBAC TRANSPOSABLE ELEMENT-DERIVED PROTEIN 4"/>
    <property type="match status" value="1"/>
</dbReference>
<dbReference type="Proteomes" id="UP000008237">
    <property type="component" value="Unassembled WGS sequence"/>
</dbReference>
<dbReference type="PANTHER" id="PTHR46599:SF3">
    <property type="entry name" value="PIGGYBAC TRANSPOSABLE ELEMENT-DERIVED PROTEIN 4"/>
    <property type="match status" value="1"/>
</dbReference>
<dbReference type="AlphaFoldDB" id="E2BQP4"/>
<dbReference type="OMA" id="LCCCESS"/>
<keyword evidence="3" id="KW-1185">Reference proteome</keyword>
<dbReference type="Pfam" id="PF13843">
    <property type="entry name" value="DDE_Tnp_1_7"/>
    <property type="match status" value="1"/>
</dbReference>
<feature type="domain" description="PiggyBac transposable element-derived protein" evidence="1">
    <location>
        <begin position="3"/>
        <end position="161"/>
    </location>
</feature>
<reference evidence="2 3" key="1">
    <citation type="journal article" date="2010" name="Science">
        <title>Genomic comparison of the ants Camponotus floridanus and Harpegnathos saltator.</title>
        <authorList>
            <person name="Bonasio R."/>
            <person name="Zhang G."/>
            <person name="Ye C."/>
            <person name="Mutti N.S."/>
            <person name="Fang X."/>
            <person name="Qin N."/>
            <person name="Donahue G."/>
            <person name="Yang P."/>
            <person name="Li Q."/>
            <person name="Li C."/>
            <person name="Zhang P."/>
            <person name="Huang Z."/>
            <person name="Berger S.L."/>
            <person name="Reinberg D."/>
            <person name="Wang J."/>
            <person name="Liebig J."/>
        </authorList>
    </citation>
    <scope>NUCLEOTIDE SEQUENCE [LARGE SCALE GENOMIC DNA]</scope>
    <source>
        <strain evidence="2 3">R22 G/1</strain>
    </source>
</reference>
<evidence type="ECO:0000313" key="3">
    <source>
        <dbReference type="Proteomes" id="UP000008237"/>
    </source>
</evidence>
<dbReference type="EMBL" id="GL449789">
    <property type="protein sequence ID" value="EFN81986.1"/>
    <property type="molecule type" value="Genomic_DNA"/>
</dbReference>
<proteinExistence type="predicted"/>
<dbReference type="InParanoid" id="E2BQP4"/>
<feature type="non-terminal residue" evidence="2">
    <location>
        <position position="1"/>
    </location>
</feature>
<protein>
    <submittedName>
        <fullName evidence="2">PiggyBac transposable element-derived protein 4</fullName>
    </submittedName>
</protein>
<dbReference type="OrthoDB" id="7533857at2759"/>
<accession>E2BQP4</accession>
<name>E2BQP4_HARSA</name>
<dbReference type="InterPro" id="IPR029526">
    <property type="entry name" value="PGBD"/>
</dbReference>